<keyword evidence="3 5" id="KW-0687">Ribonucleoprotein</keyword>
<name>A0A2M8G138_9BACT</name>
<dbReference type="InterPro" id="IPR002136">
    <property type="entry name" value="Ribosomal_uL4"/>
</dbReference>
<dbReference type="AlphaFoldDB" id="A0A2M8G138"/>
<evidence type="ECO:0000256" key="6">
    <source>
        <dbReference type="SAM" id="MobiDB-lite"/>
    </source>
</evidence>
<protein>
    <recommendedName>
        <fullName evidence="4 5">Large ribosomal subunit protein uL4</fullName>
    </recommendedName>
</protein>
<dbReference type="EMBL" id="PFQX01000044">
    <property type="protein sequence ID" value="PJC65350.1"/>
    <property type="molecule type" value="Genomic_DNA"/>
</dbReference>
<dbReference type="GO" id="GO:0005840">
    <property type="term" value="C:ribosome"/>
    <property type="evidence" value="ECO:0007669"/>
    <property type="project" value="UniProtKB-KW"/>
</dbReference>
<evidence type="ECO:0000256" key="4">
    <source>
        <dbReference type="ARBA" id="ARBA00035244"/>
    </source>
</evidence>
<evidence type="ECO:0000256" key="1">
    <source>
        <dbReference type="ARBA" id="ARBA00010528"/>
    </source>
</evidence>
<keyword evidence="2 5" id="KW-0689">Ribosomal protein</keyword>
<dbReference type="Gene3D" id="3.40.1370.10">
    <property type="match status" value="1"/>
</dbReference>
<evidence type="ECO:0000313" key="8">
    <source>
        <dbReference type="Proteomes" id="UP000229674"/>
    </source>
</evidence>
<gene>
    <name evidence="5" type="primary">rplD</name>
    <name evidence="7" type="ORF">CO020_01050</name>
</gene>
<dbReference type="HAMAP" id="MF_01328_B">
    <property type="entry name" value="Ribosomal_uL4_B"/>
    <property type="match status" value="1"/>
</dbReference>
<evidence type="ECO:0000313" key="7">
    <source>
        <dbReference type="EMBL" id="PJC65350.1"/>
    </source>
</evidence>
<dbReference type="InterPro" id="IPR023574">
    <property type="entry name" value="Ribosomal_uL4_dom_sf"/>
</dbReference>
<feature type="compositionally biased region" description="Basic residues" evidence="6">
    <location>
        <begin position="62"/>
        <end position="76"/>
    </location>
</feature>
<comment type="function">
    <text evidence="5">Forms part of the polypeptide exit tunnel.</text>
</comment>
<dbReference type="PANTHER" id="PTHR10746">
    <property type="entry name" value="50S RIBOSOMAL PROTEIN L4"/>
    <property type="match status" value="1"/>
</dbReference>
<dbReference type="InterPro" id="IPR013005">
    <property type="entry name" value="Ribosomal_uL4-like"/>
</dbReference>
<proteinExistence type="inferred from homology"/>
<keyword evidence="5" id="KW-0694">RNA-binding</keyword>
<dbReference type="GO" id="GO:0006412">
    <property type="term" value="P:translation"/>
    <property type="evidence" value="ECO:0007669"/>
    <property type="project" value="UniProtKB-UniRule"/>
</dbReference>
<evidence type="ECO:0000256" key="3">
    <source>
        <dbReference type="ARBA" id="ARBA00023274"/>
    </source>
</evidence>
<comment type="similarity">
    <text evidence="1 5">Belongs to the universal ribosomal protein uL4 family.</text>
</comment>
<evidence type="ECO:0000256" key="2">
    <source>
        <dbReference type="ARBA" id="ARBA00022980"/>
    </source>
</evidence>
<accession>A0A2M8G138</accession>
<sequence length="212" mass="23767">MKADLYNNKNEKVGTVDLPERIFGARWNADLVHQALLAQLANSRRPSAHVKNRAEVSGGGRKPWRQKGTGRARHGSIRSPLWRHGGVTHGPTPERVLTVKLNKKMRQQAIFAVLSRRLKDNEIKFVDSFGITEPKTKALAGALERILSSKRLNALIVTGGKAEKINRASRNLKEIKSIDPKNLNIYDLLKPKTILIEKEALPIIETHYHAAK</sequence>
<comment type="function">
    <text evidence="5">One of the primary rRNA binding proteins, this protein initially binds near the 5'-end of the 23S rRNA. It is important during the early stages of 50S assembly. It makes multiple contacts with different domains of the 23S rRNA in the assembled 50S subunit and ribosome.</text>
</comment>
<dbReference type="NCBIfam" id="TIGR03953">
    <property type="entry name" value="rplD_bact"/>
    <property type="match status" value="1"/>
</dbReference>
<evidence type="ECO:0000256" key="5">
    <source>
        <dbReference type="HAMAP-Rule" id="MF_01328"/>
    </source>
</evidence>
<comment type="subunit">
    <text evidence="5">Part of the 50S ribosomal subunit.</text>
</comment>
<reference evidence="8" key="1">
    <citation type="submission" date="2017-09" db="EMBL/GenBank/DDBJ databases">
        <title>Depth-based differentiation of microbial function through sediment-hosted aquifers and enrichment of novel symbionts in the deep terrestrial subsurface.</title>
        <authorList>
            <person name="Probst A.J."/>
            <person name="Ladd B."/>
            <person name="Jarett J.K."/>
            <person name="Geller-Mcgrath D.E."/>
            <person name="Sieber C.M.K."/>
            <person name="Emerson J.B."/>
            <person name="Anantharaman K."/>
            <person name="Thomas B.C."/>
            <person name="Malmstrom R."/>
            <person name="Stieglmeier M."/>
            <person name="Klingl A."/>
            <person name="Woyke T."/>
            <person name="Ryan C.M."/>
            <person name="Banfield J.F."/>
        </authorList>
    </citation>
    <scope>NUCLEOTIDE SEQUENCE [LARGE SCALE GENOMIC DNA]</scope>
</reference>
<feature type="region of interest" description="Disordered" evidence="6">
    <location>
        <begin position="46"/>
        <end position="89"/>
    </location>
</feature>
<organism evidence="7 8">
    <name type="scientific">Candidatus Colwellbacteria bacterium CG_4_9_14_0_2_um_filter_50_12</name>
    <dbReference type="NCBI Taxonomy" id="1974538"/>
    <lineage>
        <taxon>Bacteria</taxon>
        <taxon>Candidatus Colwelliibacteriota</taxon>
    </lineage>
</organism>
<dbReference type="PANTHER" id="PTHR10746:SF6">
    <property type="entry name" value="LARGE RIBOSOMAL SUBUNIT PROTEIN UL4M"/>
    <property type="match status" value="1"/>
</dbReference>
<dbReference type="Pfam" id="PF00573">
    <property type="entry name" value="Ribosomal_L4"/>
    <property type="match status" value="1"/>
</dbReference>
<dbReference type="GO" id="GO:0019843">
    <property type="term" value="F:rRNA binding"/>
    <property type="evidence" value="ECO:0007669"/>
    <property type="project" value="UniProtKB-UniRule"/>
</dbReference>
<keyword evidence="5" id="KW-0699">rRNA-binding</keyword>
<dbReference type="SUPFAM" id="SSF52166">
    <property type="entry name" value="Ribosomal protein L4"/>
    <property type="match status" value="1"/>
</dbReference>
<dbReference type="GO" id="GO:0003735">
    <property type="term" value="F:structural constituent of ribosome"/>
    <property type="evidence" value="ECO:0007669"/>
    <property type="project" value="InterPro"/>
</dbReference>
<dbReference type="GO" id="GO:1990904">
    <property type="term" value="C:ribonucleoprotein complex"/>
    <property type="evidence" value="ECO:0007669"/>
    <property type="project" value="UniProtKB-KW"/>
</dbReference>
<comment type="caution">
    <text evidence="7">The sequence shown here is derived from an EMBL/GenBank/DDBJ whole genome shotgun (WGS) entry which is preliminary data.</text>
</comment>
<dbReference type="Proteomes" id="UP000229674">
    <property type="component" value="Unassembled WGS sequence"/>
</dbReference>